<dbReference type="Pfam" id="PF00534">
    <property type="entry name" value="Glycos_transf_1"/>
    <property type="match status" value="1"/>
</dbReference>
<name>A0A150RB70_SORCE</name>
<feature type="domain" description="Glycosyl transferase family 1" evidence="1">
    <location>
        <begin position="218"/>
        <end position="391"/>
    </location>
</feature>
<proteinExistence type="predicted"/>
<dbReference type="GO" id="GO:0016757">
    <property type="term" value="F:glycosyltransferase activity"/>
    <property type="evidence" value="ECO:0007669"/>
    <property type="project" value="InterPro"/>
</dbReference>
<dbReference type="InterPro" id="IPR050194">
    <property type="entry name" value="Glycosyltransferase_grp1"/>
</dbReference>
<dbReference type="InterPro" id="IPR028098">
    <property type="entry name" value="Glyco_trans_4-like_N"/>
</dbReference>
<dbReference type="PANTHER" id="PTHR45947">
    <property type="entry name" value="SULFOQUINOVOSYL TRANSFERASE SQD2"/>
    <property type="match status" value="1"/>
</dbReference>
<dbReference type="PANTHER" id="PTHR45947:SF3">
    <property type="entry name" value="SULFOQUINOVOSYL TRANSFERASE SQD2"/>
    <property type="match status" value="1"/>
</dbReference>
<organism evidence="3 4">
    <name type="scientific">Sorangium cellulosum</name>
    <name type="common">Polyangium cellulosum</name>
    <dbReference type="NCBI Taxonomy" id="56"/>
    <lineage>
        <taxon>Bacteria</taxon>
        <taxon>Pseudomonadati</taxon>
        <taxon>Myxococcota</taxon>
        <taxon>Polyangia</taxon>
        <taxon>Polyangiales</taxon>
        <taxon>Polyangiaceae</taxon>
        <taxon>Sorangium</taxon>
    </lineage>
</organism>
<evidence type="ECO:0000259" key="1">
    <source>
        <dbReference type="Pfam" id="PF00534"/>
    </source>
</evidence>
<dbReference type="Gene3D" id="3.40.50.2000">
    <property type="entry name" value="Glycogen Phosphorylase B"/>
    <property type="match status" value="2"/>
</dbReference>
<dbReference type="AlphaFoldDB" id="A0A150RB70"/>
<keyword evidence="3" id="KW-0808">Transferase</keyword>
<evidence type="ECO:0000313" key="4">
    <source>
        <dbReference type="Proteomes" id="UP000075635"/>
    </source>
</evidence>
<dbReference type="CDD" id="cd03801">
    <property type="entry name" value="GT4_PimA-like"/>
    <property type="match status" value="1"/>
</dbReference>
<dbReference type="SUPFAM" id="SSF53756">
    <property type="entry name" value="UDP-Glycosyltransferase/glycogen phosphorylase"/>
    <property type="match status" value="1"/>
</dbReference>
<dbReference type="InterPro" id="IPR001296">
    <property type="entry name" value="Glyco_trans_1"/>
</dbReference>
<dbReference type="EMBL" id="JEMB01002880">
    <property type="protein sequence ID" value="KYF77579.1"/>
    <property type="molecule type" value="Genomic_DNA"/>
</dbReference>
<evidence type="ECO:0000259" key="2">
    <source>
        <dbReference type="Pfam" id="PF13439"/>
    </source>
</evidence>
<reference evidence="3 4" key="1">
    <citation type="submission" date="2014-02" db="EMBL/GenBank/DDBJ databases">
        <title>The small core and large imbalanced accessory genome model reveals a collaborative survival strategy of Sorangium cellulosum strains in nature.</title>
        <authorList>
            <person name="Han K."/>
            <person name="Peng R."/>
            <person name="Blom J."/>
            <person name="Li Y.-Z."/>
        </authorList>
    </citation>
    <scope>NUCLEOTIDE SEQUENCE [LARGE SCALE GENOMIC DNA]</scope>
    <source>
        <strain evidence="3 4">So0011-07</strain>
    </source>
</reference>
<protein>
    <submittedName>
        <fullName evidence="3">Glycosyl transferase family 1</fullName>
    </submittedName>
</protein>
<dbReference type="Proteomes" id="UP000075635">
    <property type="component" value="Unassembled WGS sequence"/>
</dbReference>
<comment type="caution">
    <text evidence="3">The sequence shown here is derived from an EMBL/GenBank/DDBJ whole genome shotgun (WGS) entry which is preliminary data.</text>
</comment>
<gene>
    <name evidence="3" type="ORF">BE17_29045</name>
</gene>
<feature type="domain" description="Glycosyltransferase subfamily 4-like N-terminal" evidence="2">
    <location>
        <begin position="23"/>
        <end position="199"/>
    </location>
</feature>
<accession>A0A150RB70</accession>
<evidence type="ECO:0000313" key="3">
    <source>
        <dbReference type="EMBL" id="KYF77579.1"/>
    </source>
</evidence>
<sequence>MDNANGLLRVLLVAMEYTPKVSGGVGTYVFELANGLARAGCAVTVLAYTPGEPAVLHQQNLEVHLIAPRKETFNSASGASLVQGILTFNDDLVRYAKEHLASWRPDIVHFHQWHTRDAGRRIAAELGVPVVGTSHHLSEPTERWWGQAPDPEIVEQEKRFYDGSTHVITVSESMRSLIRETFGLPAQKIDMIHCALNLDPFFTPAYPETTFAELRRTVAEPDEAVVLYTGRIHPQKGIPAVFAAAERVLAERSRVVYLLAGGTDSRESTRMIQELSARYASLGSRVKQLGKLPRKQLRFLHRIADMALVPSLYEPFGFTAIEAMASGVPVIAASAGGLSEIVQDGESGLLVPVRQTATDVREVDVERLAAAQLKLLADPALARRLGQAGQRRVAELFQLPRMIQGNLQVFWRLLGRSAAPLSSGRAMA</sequence>
<dbReference type="Pfam" id="PF13439">
    <property type="entry name" value="Glyco_transf_4"/>
    <property type="match status" value="1"/>
</dbReference>